<organism evidence="1 2">
    <name type="scientific">Trichinella nelsoni</name>
    <dbReference type="NCBI Taxonomy" id="6336"/>
    <lineage>
        <taxon>Eukaryota</taxon>
        <taxon>Metazoa</taxon>
        <taxon>Ecdysozoa</taxon>
        <taxon>Nematoda</taxon>
        <taxon>Enoplea</taxon>
        <taxon>Dorylaimia</taxon>
        <taxon>Trichinellida</taxon>
        <taxon>Trichinellidae</taxon>
        <taxon>Trichinella</taxon>
    </lineage>
</organism>
<dbReference type="OrthoDB" id="5934502at2759"/>
<comment type="caution">
    <text evidence="1">The sequence shown here is derived from an EMBL/GenBank/DDBJ whole genome shotgun (WGS) entry which is preliminary data.</text>
</comment>
<gene>
    <name evidence="1" type="ORF">T07_8440</name>
</gene>
<keyword evidence="2" id="KW-1185">Reference proteome</keyword>
<dbReference type="Proteomes" id="UP000054630">
    <property type="component" value="Unassembled WGS sequence"/>
</dbReference>
<accession>A0A0V0RDK5</accession>
<evidence type="ECO:0000313" key="2">
    <source>
        <dbReference type="Proteomes" id="UP000054630"/>
    </source>
</evidence>
<feature type="non-terminal residue" evidence="1">
    <location>
        <position position="1"/>
    </location>
</feature>
<dbReference type="EMBL" id="JYDL01000326">
    <property type="protein sequence ID" value="KRX12580.1"/>
    <property type="molecule type" value="Genomic_DNA"/>
</dbReference>
<protein>
    <submittedName>
        <fullName evidence="1">Uncharacterized protein</fullName>
    </submittedName>
</protein>
<proteinExistence type="predicted"/>
<name>A0A0V0RDK5_9BILA</name>
<sequence>LLRRHKVIRLAVASFETALKLILWFGILRGVHLLGSFPYQLHLIALLIFHFLMVLSARLVCESEDAPSMVSFLPTPTTQAMYLDTLPSFYHREVFFPSRAFHSSLVQQKERNPTQRPLSLDYQEESVIAAKVCIHFIPQSAQFQKMAVQVIMEPRQLNCSALDGIHCGASELPQDNFPRKPLFLKWPSTRRRTNMTTNEEAWMSPSNFGSGTCCSFLSCDCGTNFSVNAGFTAGSFKKMSTLMRVDLENGLPQTLLFTLLTPLNCFDFHLVKEDSEFSDSGSLDSWHQKYVQFNCLEALATIREQRHTETKIYSEESHKTVTSQHNTHKITFSLALILPSHVPITSPPLPNTGYGSGCGLSCSKKGSSQQFFLVHYYGN</sequence>
<evidence type="ECO:0000313" key="1">
    <source>
        <dbReference type="EMBL" id="KRX12580.1"/>
    </source>
</evidence>
<dbReference type="AlphaFoldDB" id="A0A0V0RDK5"/>
<reference evidence="1 2" key="1">
    <citation type="submission" date="2015-01" db="EMBL/GenBank/DDBJ databases">
        <title>Evolution of Trichinella species and genotypes.</title>
        <authorList>
            <person name="Korhonen P.K."/>
            <person name="Edoardo P."/>
            <person name="Giuseppe L.R."/>
            <person name="Gasser R.B."/>
        </authorList>
    </citation>
    <scope>NUCLEOTIDE SEQUENCE [LARGE SCALE GENOMIC DNA]</scope>
    <source>
        <strain evidence="1">ISS37</strain>
    </source>
</reference>